<dbReference type="InterPro" id="IPR045079">
    <property type="entry name" value="Oxoprolinase-like"/>
</dbReference>
<proteinExistence type="inferred from homology"/>
<sequence>MTSPSYRLGVDVGGTFTDLLLVREDTGETWRAKVPSTPRDQSLAVIQGKDQIMTNIPNGADVTLNVVNHGTTVATNAILEQKGAKVALVVTEGYRDILQTRRSQVPGGLASWIIWPKPEPLAPLELTVEAPGRLATDGTEVRKFDEEVFAENFRPVVEQKPDAVTISLINSFANPVHEQMARRVVLKLLPDTPVSISSEVLPELMEYERTITTVVNSYVEPRVSLYLENLLTSLEEKAKHLRILRSDGGLSSVSLASRFPVSWVLSGPAGGVAGVVSVVANQTKFKNLITIDMGGTSTDVALIDNGVPRIRRDTKIGDLVVKAPSVDVRTVGAGGGSIARVPEVTKALRVGPESAGAEPGPACYGKGGSAATVTDANAVLGYLPKSLLGGSFALDLRAAKDAVQRVADDLGIGLYEAAEGILKVSNEAMYGALRLVSVEQGYDPRDFSLVAFGGAGPLHANSLGKLLRAFPVIVPPSPGVLCALGDATTLLRREFGQTFVLVLSQVEKCEILIPFDGLLKQVKKVMREEQGVPENKQVHMFQADFRYSGQAINIPVNVDLGLLVSKDLSYLRDLFEVEHEKLFTYRLPAEVEIVNLRVVAEEMKEELPVKMLNEADSSEPPNCLITATSDLIFEGKLFEGCAIWDRSGFEHGHVIYGPCILTEMDSNTVILPGYKAEIDAVGNILIWELEQKSRSTGVNEQLDMATVDIFESALANARAEMDALMTRTTMSPAIREQQDEFNVIAEPSGKMIVGQFGSFIGDFLDTWKESIEPGDIFLTNDPYSVAGAISHHNDWLILMPTFMQDKLIAWTANFGHMTDVGGSVPGSLPCAASSVFEEGIQIPVTKVASRGIWNDDLMEVIYRNVRLPDWNRSDVRALVAACEIAGKRMLELYTRFGETIYFAAIDELLSRNRKAVSSIISQISREPTYFEDWIDDDGQGVGPWKVACTMTRVDGRLKFDFTGTDPQSPSSINFYLSINMFKMFVGIYLLVVYDSSVVANDGFHDLVDVYIPEGTLLKPIRPAALSCRTHFLGRLMDVLSGLLGQRAPEFMTAAGFSDSPHFMYSGYRQDGSWFQLYWIGFGGIPARPIGDGPDGHCLWPAMKAIPNEFLEVYYPLRIEVFNTVADSGGPGLYRGGNAQRIYWRFLEEGVISLHDDRWLSKPWGVLGGEPGARSTKILVRYSQDAENPPRESVGSKQDHIRVSDGDVLEWVTWGGGGWGDALKRDPEVVALEVRRKLVTAEGARRYGVSLHHDLSVDEEGTRSLRREMRGANPGRDRSKDEIFNRGGSWDELKAKCMEETGLPAPKAPWEVVLRGPMTQLPYFKRWKENHMQRPHE</sequence>
<dbReference type="InterPro" id="IPR003692">
    <property type="entry name" value="Hydantoinase_B"/>
</dbReference>
<name>A0ABR4A3Q6_9LECA</name>
<evidence type="ECO:0000313" key="5">
    <source>
        <dbReference type="EMBL" id="KAL2039017.1"/>
    </source>
</evidence>
<keyword evidence="6" id="KW-1185">Reference proteome</keyword>
<reference evidence="5 6" key="1">
    <citation type="submission" date="2024-09" db="EMBL/GenBank/DDBJ databases">
        <title>Rethinking Asexuality: The Enigmatic Case of Functional Sexual Genes in Lepraria (Stereocaulaceae).</title>
        <authorList>
            <person name="Doellman M."/>
            <person name="Sun Y."/>
            <person name="Barcenas-Pena A."/>
            <person name="Lumbsch H.T."/>
            <person name="Grewe F."/>
        </authorList>
    </citation>
    <scope>NUCLEOTIDE SEQUENCE [LARGE SCALE GENOMIC DNA]</scope>
    <source>
        <strain evidence="5 6">Mercado 3170</strain>
    </source>
</reference>
<evidence type="ECO:0000256" key="1">
    <source>
        <dbReference type="ARBA" id="ARBA00010403"/>
    </source>
</evidence>
<evidence type="ECO:0000259" key="4">
    <source>
        <dbReference type="Pfam" id="PF05378"/>
    </source>
</evidence>
<organism evidence="5 6">
    <name type="scientific">Stereocaulon virgatum</name>
    <dbReference type="NCBI Taxonomy" id="373712"/>
    <lineage>
        <taxon>Eukaryota</taxon>
        <taxon>Fungi</taxon>
        <taxon>Dikarya</taxon>
        <taxon>Ascomycota</taxon>
        <taxon>Pezizomycotina</taxon>
        <taxon>Lecanoromycetes</taxon>
        <taxon>OSLEUM clade</taxon>
        <taxon>Lecanoromycetidae</taxon>
        <taxon>Lecanorales</taxon>
        <taxon>Lecanorineae</taxon>
        <taxon>Stereocaulaceae</taxon>
        <taxon>Stereocaulon</taxon>
    </lineage>
</organism>
<feature type="domain" description="Hydantoinase A/oxoprolinase" evidence="2">
    <location>
        <begin position="209"/>
        <end position="492"/>
    </location>
</feature>
<feature type="domain" description="Hydantoinase B/oxoprolinase" evidence="3">
    <location>
        <begin position="703"/>
        <end position="1220"/>
    </location>
</feature>
<dbReference type="PANTHER" id="PTHR11365">
    <property type="entry name" value="5-OXOPROLINASE RELATED"/>
    <property type="match status" value="1"/>
</dbReference>
<feature type="domain" description="Hydantoinase/oxoprolinase N-terminal" evidence="4">
    <location>
        <begin position="7"/>
        <end position="187"/>
    </location>
</feature>
<dbReference type="InterPro" id="IPR002821">
    <property type="entry name" value="Hydantoinase_A"/>
</dbReference>
<dbReference type="PANTHER" id="PTHR11365:SF23">
    <property type="entry name" value="HYPOTHETICAL 5-OXOPROLINASE (EUROFUNG)-RELATED"/>
    <property type="match status" value="1"/>
</dbReference>
<evidence type="ECO:0000313" key="6">
    <source>
        <dbReference type="Proteomes" id="UP001590950"/>
    </source>
</evidence>
<dbReference type="Pfam" id="PF01968">
    <property type="entry name" value="Hydantoinase_A"/>
    <property type="match status" value="1"/>
</dbReference>
<dbReference type="EMBL" id="JBEFKJ010000027">
    <property type="protein sequence ID" value="KAL2039017.1"/>
    <property type="molecule type" value="Genomic_DNA"/>
</dbReference>
<evidence type="ECO:0000259" key="3">
    <source>
        <dbReference type="Pfam" id="PF02538"/>
    </source>
</evidence>
<evidence type="ECO:0008006" key="7">
    <source>
        <dbReference type="Google" id="ProtNLM"/>
    </source>
</evidence>
<protein>
    <recommendedName>
        <fullName evidence="7">Hydantoinase/oxoprolinase</fullName>
    </recommendedName>
</protein>
<dbReference type="Pfam" id="PF05378">
    <property type="entry name" value="Hydant_A_N"/>
    <property type="match status" value="1"/>
</dbReference>
<evidence type="ECO:0000259" key="2">
    <source>
        <dbReference type="Pfam" id="PF01968"/>
    </source>
</evidence>
<dbReference type="Pfam" id="PF02538">
    <property type="entry name" value="Hydantoinase_B"/>
    <property type="match status" value="1"/>
</dbReference>
<comment type="caution">
    <text evidence="5">The sequence shown here is derived from an EMBL/GenBank/DDBJ whole genome shotgun (WGS) entry which is preliminary data.</text>
</comment>
<dbReference type="SUPFAM" id="SSF53067">
    <property type="entry name" value="Actin-like ATPase domain"/>
    <property type="match status" value="1"/>
</dbReference>
<comment type="similarity">
    <text evidence="1">Belongs to the oxoprolinase family.</text>
</comment>
<dbReference type="Proteomes" id="UP001590950">
    <property type="component" value="Unassembled WGS sequence"/>
</dbReference>
<dbReference type="InterPro" id="IPR008040">
    <property type="entry name" value="Hydant_A_N"/>
</dbReference>
<accession>A0ABR4A3Q6</accession>
<gene>
    <name evidence="5" type="ORF">N7G274_008066</name>
</gene>
<dbReference type="InterPro" id="IPR043129">
    <property type="entry name" value="ATPase_NBD"/>
</dbReference>